<dbReference type="GO" id="GO:0005829">
    <property type="term" value="C:cytosol"/>
    <property type="evidence" value="ECO:0007669"/>
    <property type="project" value="TreeGrafter"/>
</dbReference>
<dbReference type="SUPFAM" id="SSF54637">
    <property type="entry name" value="Thioesterase/thiol ester dehydrase-isomerase"/>
    <property type="match status" value="1"/>
</dbReference>
<dbReference type="InterPro" id="IPR003736">
    <property type="entry name" value="PAAI_dom"/>
</dbReference>
<dbReference type="EMBL" id="PYGJ01000004">
    <property type="protein sequence ID" value="PSL20078.1"/>
    <property type="molecule type" value="Genomic_DNA"/>
</dbReference>
<protein>
    <submittedName>
        <fullName evidence="3">Uncharacterized protein (TIGR00369 family)</fullName>
    </submittedName>
</protein>
<proteinExistence type="predicted"/>
<organism evidence="3 4">
    <name type="scientific">Shimia abyssi</name>
    <dbReference type="NCBI Taxonomy" id="1662395"/>
    <lineage>
        <taxon>Bacteria</taxon>
        <taxon>Pseudomonadati</taxon>
        <taxon>Pseudomonadota</taxon>
        <taxon>Alphaproteobacteria</taxon>
        <taxon>Rhodobacterales</taxon>
        <taxon>Roseobacteraceae</taxon>
    </lineage>
</organism>
<gene>
    <name evidence="3" type="ORF">CLV88_104138</name>
</gene>
<sequence>MRDQTSLPTQSMTAGGSGLAYLQGIISGVYPIPPMGQTLGFRIVSAEDGRVEFQGAPSSSVMNPAGTVHGGWYGAILDSCMGCAVHSKLREGQIYTTLEYKINLIRAVPLGTTVRAVGTVHHAGRSTGIADGEVRGIEDDRLYAIGSTTCIIMDAPG</sequence>
<accession>A0A2P8FEI1</accession>
<name>A0A2P8FEI1_9RHOB</name>
<dbReference type="RefSeq" id="WP_106608088.1">
    <property type="nucleotide sequence ID" value="NZ_PYGJ01000004.1"/>
</dbReference>
<dbReference type="CDD" id="cd03443">
    <property type="entry name" value="PaaI_thioesterase"/>
    <property type="match status" value="1"/>
</dbReference>
<dbReference type="OrthoDB" id="9813282at2"/>
<reference evidence="3 4" key="1">
    <citation type="submission" date="2018-03" db="EMBL/GenBank/DDBJ databases">
        <title>Genomic Encyclopedia of Archaeal and Bacterial Type Strains, Phase II (KMG-II): from individual species to whole genera.</title>
        <authorList>
            <person name="Goeker M."/>
        </authorList>
    </citation>
    <scope>NUCLEOTIDE SEQUENCE [LARGE SCALE GENOMIC DNA]</scope>
    <source>
        <strain evidence="3 4">DSM 100673</strain>
    </source>
</reference>
<dbReference type="PANTHER" id="PTHR43240:SF1">
    <property type="entry name" value="BLR5584 PROTEIN"/>
    <property type="match status" value="1"/>
</dbReference>
<comment type="caution">
    <text evidence="3">The sequence shown here is derived from an EMBL/GenBank/DDBJ whole genome shotgun (WGS) entry which is preliminary data.</text>
</comment>
<keyword evidence="1" id="KW-0378">Hydrolase</keyword>
<evidence type="ECO:0000259" key="2">
    <source>
        <dbReference type="Pfam" id="PF03061"/>
    </source>
</evidence>
<dbReference type="AlphaFoldDB" id="A0A2P8FEI1"/>
<keyword evidence="4" id="KW-1185">Reference proteome</keyword>
<dbReference type="Gene3D" id="3.10.129.10">
    <property type="entry name" value="Hotdog Thioesterase"/>
    <property type="match status" value="1"/>
</dbReference>
<dbReference type="PANTHER" id="PTHR43240">
    <property type="entry name" value="1,4-DIHYDROXY-2-NAPHTHOYL-COA THIOESTERASE 1"/>
    <property type="match status" value="1"/>
</dbReference>
<dbReference type="NCBIfam" id="TIGR00369">
    <property type="entry name" value="unchar_dom_1"/>
    <property type="match status" value="1"/>
</dbReference>
<dbReference type="InterPro" id="IPR029069">
    <property type="entry name" value="HotDog_dom_sf"/>
</dbReference>
<dbReference type="InterPro" id="IPR006683">
    <property type="entry name" value="Thioestr_dom"/>
</dbReference>
<evidence type="ECO:0000313" key="3">
    <source>
        <dbReference type="EMBL" id="PSL20078.1"/>
    </source>
</evidence>
<dbReference type="GO" id="GO:0061522">
    <property type="term" value="F:1,4-dihydroxy-2-naphthoyl-CoA thioesterase activity"/>
    <property type="evidence" value="ECO:0007669"/>
    <property type="project" value="TreeGrafter"/>
</dbReference>
<feature type="domain" description="Thioesterase" evidence="2">
    <location>
        <begin position="66"/>
        <end position="136"/>
    </location>
</feature>
<dbReference type="Pfam" id="PF03061">
    <property type="entry name" value="4HBT"/>
    <property type="match status" value="1"/>
</dbReference>
<dbReference type="Proteomes" id="UP000240418">
    <property type="component" value="Unassembled WGS sequence"/>
</dbReference>
<evidence type="ECO:0000256" key="1">
    <source>
        <dbReference type="ARBA" id="ARBA00022801"/>
    </source>
</evidence>
<evidence type="ECO:0000313" key="4">
    <source>
        <dbReference type="Proteomes" id="UP000240418"/>
    </source>
</evidence>